<evidence type="ECO:0000259" key="2">
    <source>
        <dbReference type="Pfam" id="PF04909"/>
    </source>
</evidence>
<proteinExistence type="inferred from homology"/>
<organism evidence="3 4">
    <name type="scientific">Stappia sediminis</name>
    <dbReference type="NCBI Taxonomy" id="2692190"/>
    <lineage>
        <taxon>Bacteria</taxon>
        <taxon>Pseudomonadati</taxon>
        <taxon>Pseudomonadota</taxon>
        <taxon>Alphaproteobacteria</taxon>
        <taxon>Hyphomicrobiales</taxon>
        <taxon>Stappiaceae</taxon>
        <taxon>Stappia</taxon>
    </lineage>
</organism>
<dbReference type="EMBL" id="WUMV01000010">
    <property type="protein sequence ID" value="MXN67453.1"/>
    <property type="molecule type" value="Genomic_DNA"/>
</dbReference>
<keyword evidence="4" id="KW-1185">Reference proteome</keyword>
<dbReference type="SUPFAM" id="SSF51556">
    <property type="entry name" value="Metallo-dependent hydrolases"/>
    <property type="match status" value="1"/>
</dbReference>
<sequence>MPQQIEEQDVAQVDAHQHYWNPARGDYGWMPKDDKILTRIYMPADLSPELEAHGIDATVLVQAAPTVEETEYLLGIADATPHVAGVVGWVDFERPQDRKQLERLAKHPKFCGVRPMIQDIPDKDWMLRADVQWGFEALSELDLTFDALGFPIHLENFLTILKRYPDTRTVIDHCMKPEIRDHSPERFQHWANGMSRLAKETNAFCKLSGLVTEASEAWATEDLKPYAEHVLSEFGAERVMWGSDWPVCRLRAQYSNWRMVAEDLTAHLSTKERKRIFGETATEFYRLGI</sequence>
<dbReference type="Gene3D" id="3.20.20.140">
    <property type="entry name" value="Metal-dependent hydrolases"/>
    <property type="match status" value="1"/>
</dbReference>
<dbReference type="PANTHER" id="PTHR43569">
    <property type="entry name" value="AMIDOHYDROLASE"/>
    <property type="match status" value="1"/>
</dbReference>
<dbReference type="GO" id="GO:0016787">
    <property type="term" value="F:hydrolase activity"/>
    <property type="evidence" value="ECO:0007669"/>
    <property type="project" value="UniProtKB-KW"/>
</dbReference>
<accession>A0A7X3SA10</accession>
<comment type="caution">
    <text evidence="3">The sequence shown here is derived from an EMBL/GenBank/DDBJ whole genome shotgun (WGS) entry which is preliminary data.</text>
</comment>
<dbReference type="InterPro" id="IPR032466">
    <property type="entry name" value="Metal_Hydrolase"/>
</dbReference>
<gene>
    <name evidence="3" type="ORF">GR183_21310</name>
</gene>
<name>A0A7X3SA10_9HYPH</name>
<evidence type="ECO:0000313" key="3">
    <source>
        <dbReference type="EMBL" id="MXN67453.1"/>
    </source>
</evidence>
<reference evidence="3 4" key="1">
    <citation type="submission" date="2019-12" db="EMBL/GenBank/DDBJ databases">
        <authorList>
            <person name="Li M."/>
        </authorList>
    </citation>
    <scope>NUCLEOTIDE SEQUENCE [LARGE SCALE GENOMIC DNA]</scope>
    <source>
        <strain evidence="3 4">GBMRC 2046</strain>
    </source>
</reference>
<dbReference type="AlphaFoldDB" id="A0A7X3SA10"/>
<dbReference type="Proteomes" id="UP000433101">
    <property type="component" value="Unassembled WGS sequence"/>
</dbReference>
<protein>
    <submittedName>
        <fullName evidence="3">Amidohydrolase family protein</fullName>
    </submittedName>
</protein>
<evidence type="ECO:0000313" key="4">
    <source>
        <dbReference type="Proteomes" id="UP000433101"/>
    </source>
</evidence>
<keyword evidence="3" id="KW-0378">Hydrolase</keyword>
<dbReference type="Pfam" id="PF04909">
    <property type="entry name" value="Amidohydro_2"/>
    <property type="match status" value="1"/>
</dbReference>
<feature type="domain" description="Amidohydrolase-related" evidence="2">
    <location>
        <begin position="13"/>
        <end position="287"/>
    </location>
</feature>
<dbReference type="InterPro" id="IPR052350">
    <property type="entry name" value="Metallo-dep_Lactonases"/>
</dbReference>
<comment type="similarity">
    <text evidence="1">Belongs to the metallo-dependent hydrolases superfamily.</text>
</comment>
<evidence type="ECO:0000256" key="1">
    <source>
        <dbReference type="ARBA" id="ARBA00038310"/>
    </source>
</evidence>
<dbReference type="PANTHER" id="PTHR43569:SF2">
    <property type="entry name" value="AMIDOHYDROLASE-RELATED DOMAIN-CONTAINING PROTEIN"/>
    <property type="match status" value="1"/>
</dbReference>
<dbReference type="InterPro" id="IPR006680">
    <property type="entry name" value="Amidohydro-rel"/>
</dbReference>